<evidence type="ECO:0000313" key="3">
    <source>
        <dbReference type="Proteomes" id="UP001066276"/>
    </source>
</evidence>
<dbReference type="AlphaFoldDB" id="A0AAV7S8L1"/>
<gene>
    <name evidence="2" type="ORF">NDU88_000112</name>
</gene>
<evidence type="ECO:0000313" key="2">
    <source>
        <dbReference type="EMBL" id="KAJ1159605.1"/>
    </source>
</evidence>
<evidence type="ECO:0000256" key="1">
    <source>
        <dbReference type="SAM" id="MobiDB-lite"/>
    </source>
</evidence>
<sequence>MRVAGQRRGKPCARATRTSAGGRGVRGLVGEGKSCRTALTRPPWIGGDPLKPEAVERGRGSETLEGGASEQATEDRG</sequence>
<feature type="compositionally biased region" description="Gly residues" evidence="1">
    <location>
        <begin position="21"/>
        <end position="30"/>
    </location>
</feature>
<feature type="compositionally biased region" description="Basic residues" evidence="1">
    <location>
        <begin position="1"/>
        <end position="11"/>
    </location>
</feature>
<feature type="region of interest" description="Disordered" evidence="1">
    <location>
        <begin position="1"/>
        <end position="77"/>
    </location>
</feature>
<protein>
    <submittedName>
        <fullName evidence="2">Uncharacterized protein</fullName>
    </submittedName>
</protein>
<dbReference type="EMBL" id="JANPWB010000008">
    <property type="protein sequence ID" value="KAJ1159605.1"/>
    <property type="molecule type" value="Genomic_DNA"/>
</dbReference>
<keyword evidence="3" id="KW-1185">Reference proteome</keyword>
<accession>A0AAV7S8L1</accession>
<comment type="caution">
    <text evidence="2">The sequence shown here is derived from an EMBL/GenBank/DDBJ whole genome shotgun (WGS) entry which is preliminary data.</text>
</comment>
<feature type="compositionally biased region" description="Basic and acidic residues" evidence="1">
    <location>
        <begin position="50"/>
        <end position="62"/>
    </location>
</feature>
<name>A0AAV7S8L1_PLEWA</name>
<dbReference type="Proteomes" id="UP001066276">
    <property type="component" value="Chromosome 4_2"/>
</dbReference>
<proteinExistence type="predicted"/>
<organism evidence="2 3">
    <name type="scientific">Pleurodeles waltl</name>
    <name type="common">Iberian ribbed newt</name>
    <dbReference type="NCBI Taxonomy" id="8319"/>
    <lineage>
        <taxon>Eukaryota</taxon>
        <taxon>Metazoa</taxon>
        <taxon>Chordata</taxon>
        <taxon>Craniata</taxon>
        <taxon>Vertebrata</taxon>
        <taxon>Euteleostomi</taxon>
        <taxon>Amphibia</taxon>
        <taxon>Batrachia</taxon>
        <taxon>Caudata</taxon>
        <taxon>Salamandroidea</taxon>
        <taxon>Salamandridae</taxon>
        <taxon>Pleurodelinae</taxon>
        <taxon>Pleurodeles</taxon>
    </lineage>
</organism>
<reference evidence="2" key="1">
    <citation type="journal article" date="2022" name="bioRxiv">
        <title>Sequencing and chromosome-scale assembly of the giantPleurodeles waltlgenome.</title>
        <authorList>
            <person name="Brown T."/>
            <person name="Elewa A."/>
            <person name="Iarovenko S."/>
            <person name="Subramanian E."/>
            <person name="Araus A.J."/>
            <person name="Petzold A."/>
            <person name="Susuki M."/>
            <person name="Suzuki K.-i.T."/>
            <person name="Hayashi T."/>
            <person name="Toyoda A."/>
            <person name="Oliveira C."/>
            <person name="Osipova E."/>
            <person name="Leigh N.D."/>
            <person name="Simon A."/>
            <person name="Yun M.H."/>
        </authorList>
    </citation>
    <scope>NUCLEOTIDE SEQUENCE</scope>
    <source>
        <strain evidence="2">20211129_DDA</strain>
        <tissue evidence="2">Liver</tissue>
    </source>
</reference>